<organism evidence="2 3">
    <name type="scientific">Candidatus Mediterraneibacter stercorigallinarum</name>
    <dbReference type="NCBI Taxonomy" id="2838686"/>
    <lineage>
        <taxon>Bacteria</taxon>
        <taxon>Bacillati</taxon>
        <taxon>Bacillota</taxon>
        <taxon>Clostridia</taxon>
        <taxon>Lachnospirales</taxon>
        <taxon>Lachnospiraceae</taxon>
        <taxon>Mediterraneibacter</taxon>
    </lineage>
</organism>
<evidence type="ECO:0000313" key="3">
    <source>
        <dbReference type="Proteomes" id="UP000824017"/>
    </source>
</evidence>
<dbReference type="Pfam" id="PF00381">
    <property type="entry name" value="PTS-HPr"/>
    <property type="match status" value="1"/>
</dbReference>
<sequence length="80" mass="9114">MIEKKIKFATSGQLMSFCNTCQKMKSDIDVTDMSNRNFRIDGKSLLGLMSVKLGLPMRLVVNGEDEELAHEYFTNFEMEG</sequence>
<comment type="caution">
    <text evidence="2">The sequence shown here is derived from an EMBL/GenBank/DDBJ whole genome shotgun (WGS) entry which is preliminary data.</text>
</comment>
<dbReference type="SUPFAM" id="SSF55594">
    <property type="entry name" value="HPr-like"/>
    <property type="match status" value="1"/>
</dbReference>
<reference evidence="2" key="1">
    <citation type="journal article" date="2021" name="PeerJ">
        <title>Extensive microbial diversity within the chicken gut microbiome revealed by metagenomics and culture.</title>
        <authorList>
            <person name="Gilroy R."/>
            <person name="Ravi A."/>
            <person name="Getino M."/>
            <person name="Pursley I."/>
            <person name="Horton D.L."/>
            <person name="Alikhan N.F."/>
            <person name="Baker D."/>
            <person name="Gharbi K."/>
            <person name="Hall N."/>
            <person name="Watson M."/>
            <person name="Adriaenssens E.M."/>
            <person name="Foster-Nyarko E."/>
            <person name="Jarju S."/>
            <person name="Secka A."/>
            <person name="Antonio M."/>
            <person name="Oren A."/>
            <person name="Chaudhuri R.R."/>
            <person name="La Ragione R."/>
            <person name="Hildebrand F."/>
            <person name="Pallen M.J."/>
        </authorList>
    </citation>
    <scope>NUCLEOTIDE SEQUENCE</scope>
    <source>
        <strain evidence="2">ChiGjej1B1-13045</strain>
    </source>
</reference>
<dbReference type="PROSITE" id="PS51350">
    <property type="entry name" value="PTS_HPR_DOM"/>
    <property type="match status" value="1"/>
</dbReference>
<name>A0A9D2DC29_9FIRM</name>
<dbReference type="Proteomes" id="UP000824017">
    <property type="component" value="Unassembled WGS sequence"/>
</dbReference>
<accession>A0A9D2DC29</accession>
<evidence type="ECO:0000259" key="1">
    <source>
        <dbReference type="PROSITE" id="PS51350"/>
    </source>
</evidence>
<dbReference type="Gene3D" id="3.30.1340.10">
    <property type="entry name" value="HPr-like"/>
    <property type="match status" value="1"/>
</dbReference>
<feature type="domain" description="HPr" evidence="1">
    <location>
        <begin position="1"/>
        <end position="80"/>
    </location>
</feature>
<protein>
    <submittedName>
        <fullName evidence="2">HPr family phosphocarrier protein</fullName>
    </submittedName>
</protein>
<gene>
    <name evidence="2" type="ORF">H9817_09325</name>
</gene>
<reference evidence="2" key="2">
    <citation type="submission" date="2021-04" db="EMBL/GenBank/DDBJ databases">
        <authorList>
            <person name="Gilroy R."/>
        </authorList>
    </citation>
    <scope>NUCLEOTIDE SEQUENCE</scope>
    <source>
        <strain evidence="2">ChiGjej1B1-13045</strain>
    </source>
</reference>
<proteinExistence type="predicted"/>
<dbReference type="EMBL" id="DXCD01000239">
    <property type="protein sequence ID" value="HIZ14109.1"/>
    <property type="molecule type" value="Genomic_DNA"/>
</dbReference>
<dbReference type="AlphaFoldDB" id="A0A9D2DC29"/>
<dbReference type="InterPro" id="IPR035895">
    <property type="entry name" value="HPr-like_sf"/>
</dbReference>
<dbReference type="InterPro" id="IPR000032">
    <property type="entry name" value="HPr-like"/>
</dbReference>
<evidence type="ECO:0000313" key="2">
    <source>
        <dbReference type="EMBL" id="HIZ14109.1"/>
    </source>
</evidence>